<sequence>MEGFALLRFARERREGSRGNWLEYRVGLLVAIGTGCALHPADVTPDVEHHVGLTRRFFDLDLGEVLAATLTRPGNDGALKTIYIEL</sequence>
<accession>A0A540L2K2</accession>
<organism evidence="1 2">
    <name type="scientific">Malus baccata</name>
    <name type="common">Siberian crab apple</name>
    <name type="synonym">Pyrus baccata</name>
    <dbReference type="NCBI Taxonomy" id="106549"/>
    <lineage>
        <taxon>Eukaryota</taxon>
        <taxon>Viridiplantae</taxon>
        <taxon>Streptophyta</taxon>
        <taxon>Embryophyta</taxon>
        <taxon>Tracheophyta</taxon>
        <taxon>Spermatophyta</taxon>
        <taxon>Magnoliopsida</taxon>
        <taxon>eudicotyledons</taxon>
        <taxon>Gunneridae</taxon>
        <taxon>Pentapetalae</taxon>
        <taxon>rosids</taxon>
        <taxon>fabids</taxon>
        <taxon>Rosales</taxon>
        <taxon>Rosaceae</taxon>
        <taxon>Amygdaloideae</taxon>
        <taxon>Maleae</taxon>
        <taxon>Malus</taxon>
    </lineage>
</organism>
<dbReference type="Proteomes" id="UP000315295">
    <property type="component" value="Unassembled WGS sequence"/>
</dbReference>
<keyword evidence="2" id="KW-1185">Reference proteome</keyword>
<dbReference type="AlphaFoldDB" id="A0A540L2K2"/>
<evidence type="ECO:0000313" key="2">
    <source>
        <dbReference type="Proteomes" id="UP000315295"/>
    </source>
</evidence>
<proteinExistence type="predicted"/>
<dbReference type="EMBL" id="VIEB01000797">
    <property type="protein sequence ID" value="TQD80714.1"/>
    <property type="molecule type" value="Genomic_DNA"/>
</dbReference>
<gene>
    <name evidence="1" type="ORF">C1H46_033740</name>
</gene>
<protein>
    <submittedName>
        <fullName evidence="1">Uncharacterized protein</fullName>
    </submittedName>
</protein>
<reference evidence="1 2" key="1">
    <citation type="journal article" date="2019" name="G3 (Bethesda)">
        <title>Sequencing of a Wild Apple (Malus baccata) Genome Unravels the Differences Between Cultivated and Wild Apple Species Regarding Disease Resistance and Cold Tolerance.</title>
        <authorList>
            <person name="Chen X."/>
        </authorList>
    </citation>
    <scope>NUCLEOTIDE SEQUENCE [LARGE SCALE GENOMIC DNA]</scope>
    <source>
        <strain evidence="2">cv. Shandingzi</strain>
        <tissue evidence="1">Leaves</tissue>
    </source>
</reference>
<evidence type="ECO:0000313" key="1">
    <source>
        <dbReference type="EMBL" id="TQD80714.1"/>
    </source>
</evidence>
<comment type="caution">
    <text evidence="1">The sequence shown here is derived from an EMBL/GenBank/DDBJ whole genome shotgun (WGS) entry which is preliminary data.</text>
</comment>
<name>A0A540L2K2_MALBA</name>